<proteinExistence type="predicted"/>
<reference evidence="2" key="1">
    <citation type="submission" date="2010-01" db="EMBL/GenBank/DDBJ databases">
        <title>Molecular characterization of Babesia gibsoni strains in dogs in Taiwan.</title>
        <authorList>
            <person name="Lee C.-C."/>
            <person name="Tsang C.-L."/>
            <person name="Chung Y.-T."/>
        </authorList>
    </citation>
    <scope>NUCLEOTIDE SEQUENCE</scope>
    <source>
        <strain evidence="2">TWN3</strain>
    </source>
</reference>
<evidence type="ECO:0000313" key="2">
    <source>
        <dbReference type="EMBL" id="ADL67247.1"/>
    </source>
</evidence>
<accession>E0Y450</accession>
<feature type="signal peptide" evidence="1">
    <location>
        <begin position="1"/>
        <end position="19"/>
    </location>
</feature>
<evidence type="ECO:0000256" key="1">
    <source>
        <dbReference type="SAM" id="SignalP"/>
    </source>
</evidence>
<keyword evidence="1" id="KW-0732">Signal</keyword>
<sequence>MKVINTFLLFPLAFSLVRANGEDQETEATESNPKPVHPQLATFQQQLEFVARFDEAFNTAEEEYKKELVHLLPLYKVNPFKDVWIHFKEGVKNVAELYAVLLRVPQSTATPAAEEERKPSASLQNLLDIALNATGDALHIADKAVKTVIGIEIKDGVLNATLENAELLSEVLPEFFEKLLEFKKVVEDAYAPESQVDGGKLFTRLGHSPVEPYLKNHGFKDGDFKREASLKDLRKKLIELVDTGKHFQEVLGVLAADALMRTPDGPMRKQAWLFLLSSTMHNEAMKERLKDAVNKVTGKGDTFVEELKKLGPQIKLPKEKTPKGYLFPGEYVNCDVHHFWTVLTGVFGTILDDISKAAPTAKTGGGVVPQELADLVKVQATLGKLAEHVDEVNIQKAAATTQAAEAAAAQEATAAVQATPGLRKEGQGEDGAQFTGVGMAMFCVSVAVAVF</sequence>
<organism evidence="2">
    <name type="scientific">Babesia gibsoni</name>
    <dbReference type="NCBI Taxonomy" id="33632"/>
    <lineage>
        <taxon>Eukaryota</taxon>
        <taxon>Sar</taxon>
        <taxon>Alveolata</taxon>
        <taxon>Apicomplexa</taxon>
        <taxon>Aconoidasida</taxon>
        <taxon>Piroplasmida</taxon>
        <taxon>Babesiidae</taxon>
        <taxon>Babesia</taxon>
    </lineage>
</organism>
<name>E0Y450_BABGI</name>
<keyword evidence="2" id="KW-0477">Merozoite</keyword>
<dbReference type="AlphaFoldDB" id="E0Y450"/>
<gene>
    <name evidence="2" type="primary">P47</name>
</gene>
<dbReference type="EMBL" id="GU591158">
    <property type="protein sequence ID" value="ADL67247.1"/>
    <property type="molecule type" value="Genomic_DNA"/>
</dbReference>
<protein>
    <submittedName>
        <fullName evidence="2">47-kDa merozoite surface protein</fullName>
    </submittedName>
</protein>
<feature type="chain" id="PRO_5003143264" evidence="1">
    <location>
        <begin position="20"/>
        <end position="451"/>
    </location>
</feature>